<feature type="region of interest" description="Disordered" evidence="1">
    <location>
        <begin position="33"/>
        <end position="58"/>
    </location>
</feature>
<name>A0A542ED75_9MICO</name>
<dbReference type="EMBL" id="VFMO01000001">
    <property type="protein sequence ID" value="TQJ13281.1"/>
    <property type="molecule type" value="Genomic_DNA"/>
</dbReference>
<gene>
    <name evidence="2" type="ORF">FB459_0689</name>
</gene>
<dbReference type="AlphaFoldDB" id="A0A542ED75"/>
<evidence type="ECO:0000313" key="2">
    <source>
        <dbReference type="EMBL" id="TQJ13281.1"/>
    </source>
</evidence>
<evidence type="ECO:0000313" key="3">
    <source>
        <dbReference type="Proteomes" id="UP000320806"/>
    </source>
</evidence>
<proteinExistence type="predicted"/>
<keyword evidence="3" id="KW-1185">Reference proteome</keyword>
<organism evidence="2 3">
    <name type="scientific">Yimella lutea</name>
    <dbReference type="NCBI Taxonomy" id="587872"/>
    <lineage>
        <taxon>Bacteria</taxon>
        <taxon>Bacillati</taxon>
        <taxon>Actinomycetota</taxon>
        <taxon>Actinomycetes</taxon>
        <taxon>Micrococcales</taxon>
        <taxon>Dermacoccaceae</taxon>
        <taxon>Yimella</taxon>
    </lineage>
</organism>
<accession>A0A542ED75</accession>
<evidence type="ECO:0000256" key="1">
    <source>
        <dbReference type="SAM" id="MobiDB-lite"/>
    </source>
</evidence>
<reference evidence="2 3" key="1">
    <citation type="submission" date="2019-06" db="EMBL/GenBank/DDBJ databases">
        <title>Sequencing the genomes of 1000 actinobacteria strains.</title>
        <authorList>
            <person name="Klenk H.-P."/>
        </authorList>
    </citation>
    <scope>NUCLEOTIDE SEQUENCE [LARGE SCALE GENOMIC DNA]</scope>
    <source>
        <strain evidence="2 3">DSM 19828</strain>
    </source>
</reference>
<dbReference type="Proteomes" id="UP000320806">
    <property type="component" value="Unassembled WGS sequence"/>
</dbReference>
<comment type="caution">
    <text evidence="2">The sequence shown here is derived from an EMBL/GenBank/DDBJ whole genome shotgun (WGS) entry which is preliminary data.</text>
</comment>
<protein>
    <submittedName>
        <fullName evidence="2">Uncharacterized protein</fullName>
    </submittedName>
</protein>
<sequence length="58" mass="6066">MLAAITGNDVTLYLLTSIDEKSRARCVRHALIGEAGRPSGPQPADGSEPDEPALSYPG</sequence>